<name>A0A151R7J5_CAJCA</name>
<protein>
    <submittedName>
        <fullName evidence="2">Auxin-induced protein X10A</fullName>
    </submittedName>
</protein>
<dbReference type="OMA" id="MAPCFRS"/>
<dbReference type="AlphaFoldDB" id="A0A151R7J5"/>
<evidence type="ECO:0000256" key="1">
    <source>
        <dbReference type="ARBA" id="ARBA00006974"/>
    </source>
</evidence>
<dbReference type="GO" id="GO:0009733">
    <property type="term" value="P:response to auxin"/>
    <property type="evidence" value="ECO:0007669"/>
    <property type="project" value="InterPro"/>
</dbReference>
<evidence type="ECO:0000313" key="3">
    <source>
        <dbReference type="Proteomes" id="UP000075243"/>
    </source>
</evidence>
<keyword evidence="3" id="KW-1185">Reference proteome</keyword>
<accession>A0A151R7J5</accession>
<organism evidence="2 3">
    <name type="scientific">Cajanus cajan</name>
    <name type="common">Pigeon pea</name>
    <name type="synonym">Cajanus indicus</name>
    <dbReference type="NCBI Taxonomy" id="3821"/>
    <lineage>
        <taxon>Eukaryota</taxon>
        <taxon>Viridiplantae</taxon>
        <taxon>Streptophyta</taxon>
        <taxon>Embryophyta</taxon>
        <taxon>Tracheophyta</taxon>
        <taxon>Spermatophyta</taxon>
        <taxon>Magnoliopsida</taxon>
        <taxon>eudicotyledons</taxon>
        <taxon>Gunneridae</taxon>
        <taxon>Pentapetalae</taxon>
        <taxon>rosids</taxon>
        <taxon>fabids</taxon>
        <taxon>Fabales</taxon>
        <taxon>Fabaceae</taxon>
        <taxon>Papilionoideae</taxon>
        <taxon>50 kb inversion clade</taxon>
        <taxon>NPAAA clade</taxon>
        <taxon>indigoferoid/millettioid clade</taxon>
        <taxon>Phaseoleae</taxon>
        <taxon>Cajanus</taxon>
    </lineage>
</organism>
<dbReference type="Gramene" id="C.cajan_32830.t">
    <property type="protein sequence ID" value="C.cajan_32830.t.cds1"/>
    <property type="gene ID" value="C.cajan_32830"/>
</dbReference>
<dbReference type="Pfam" id="PF02519">
    <property type="entry name" value="Auxin_inducible"/>
    <property type="match status" value="1"/>
</dbReference>
<dbReference type="PANTHER" id="PTHR31929">
    <property type="entry name" value="SAUR-LIKE AUXIN-RESPONSIVE PROTEIN FAMILY-RELATED"/>
    <property type="match status" value="1"/>
</dbReference>
<sequence length="55" mass="6349">MRRFVIPVSYLNQPSFQELLSQAEEEFEYDHPAGGLTIPCQEDEFLNLTSCLNDL</sequence>
<reference evidence="2" key="1">
    <citation type="journal article" date="2012" name="Nat. Biotechnol.">
        <title>Draft genome sequence of pigeonpea (Cajanus cajan), an orphan legume crop of resource-poor farmers.</title>
        <authorList>
            <person name="Varshney R.K."/>
            <person name="Chen W."/>
            <person name="Li Y."/>
            <person name="Bharti A.K."/>
            <person name="Saxena R.K."/>
            <person name="Schlueter J.A."/>
            <person name="Donoghue M.T."/>
            <person name="Azam S."/>
            <person name="Fan G."/>
            <person name="Whaley A.M."/>
            <person name="Farmer A.D."/>
            <person name="Sheridan J."/>
            <person name="Iwata A."/>
            <person name="Tuteja R."/>
            <person name="Penmetsa R.V."/>
            <person name="Wu W."/>
            <person name="Upadhyaya H.D."/>
            <person name="Yang S.P."/>
            <person name="Shah T."/>
            <person name="Saxena K.B."/>
            <person name="Michael T."/>
            <person name="McCombie W.R."/>
            <person name="Yang B."/>
            <person name="Zhang G."/>
            <person name="Yang H."/>
            <person name="Wang J."/>
            <person name="Spillane C."/>
            <person name="Cook D.R."/>
            <person name="May G.D."/>
            <person name="Xu X."/>
            <person name="Jackson S.A."/>
        </authorList>
    </citation>
    <scope>NUCLEOTIDE SEQUENCE [LARGE SCALE GENOMIC DNA]</scope>
</reference>
<dbReference type="Proteomes" id="UP000075243">
    <property type="component" value="Unassembled WGS sequence"/>
</dbReference>
<comment type="similarity">
    <text evidence="1">Belongs to the ARG7 family.</text>
</comment>
<proteinExistence type="inferred from homology"/>
<dbReference type="EMBL" id="KQ484010">
    <property type="protein sequence ID" value="KYP38345.1"/>
    <property type="molecule type" value="Genomic_DNA"/>
</dbReference>
<evidence type="ECO:0000313" key="2">
    <source>
        <dbReference type="EMBL" id="KYP38345.1"/>
    </source>
</evidence>
<dbReference type="STRING" id="3821.A0A151R7J5"/>
<gene>
    <name evidence="2" type="ORF">KK1_040417</name>
</gene>
<dbReference type="InterPro" id="IPR003676">
    <property type="entry name" value="SAUR_fam"/>
</dbReference>